<dbReference type="Gene3D" id="1.10.10.10">
    <property type="entry name" value="Winged helix-like DNA-binding domain superfamily/Winged helix DNA-binding domain"/>
    <property type="match status" value="1"/>
</dbReference>
<reference evidence="3" key="1">
    <citation type="journal article" date="2019" name="Int. J. Syst. Evol. Microbiol.">
        <title>The Global Catalogue of Microorganisms (GCM) 10K type strain sequencing project: providing services to taxonomists for standard genome sequencing and annotation.</title>
        <authorList>
            <consortium name="The Broad Institute Genomics Platform"/>
            <consortium name="The Broad Institute Genome Sequencing Center for Infectious Disease"/>
            <person name="Wu L."/>
            <person name="Ma J."/>
        </authorList>
    </citation>
    <scope>NUCLEOTIDE SEQUENCE [LARGE SCALE GENOMIC DNA]</scope>
    <source>
        <strain evidence="3">CCUG 43111</strain>
    </source>
</reference>
<dbReference type="RefSeq" id="WP_379761484.1">
    <property type="nucleotide sequence ID" value="NZ_JBHSMR010000015.1"/>
</dbReference>
<protein>
    <submittedName>
        <fullName evidence="2">Homoprotocatechuate degradation operon regulator HpaR</fullName>
    </submittedName>
</protein>
<feature type="domain" description="HTH marR-type" evidence="1">
    <location>
        <begin position="7"/>
        <end position="139"/>
    </location>
</feature>
<accession>A0ABW0MSQ4</accession>
<proteinExistence type="predicted"/>
<dbReference type="InterPro" id="IPR036390">
    <property type="entry name" value="WH_DNA-bd_sf"/>
</dbReference>
<dbReference type="Pfam" id="PF12802">
    <property type="entry name" value="MarR_2"/>
    <property type="match status" value="1"/>
</dbReference>
<evidence type="ECO:0000313" key="3">
    <source>
        <dbReference type="Proteomes" id="UP001596101"/>
    </source>
</evidence>
<dbReference type="SUPFAM" id="SSF46785">
    <property type="entry name" value="Winged helix' DNA-binding domain"/>
    <property type="match status" value="1"/>
</dbReference>
<dbReference type="InterPro" id="IPR000835">
    <property type="entry name" value="HTH_MarR-typ"/>
</dbReference>
<evidence type="ECO:0000259" key="1">
    <source>
        <dbReference type="PROSITE" id="PS50995"/>
    </source>
</evidence>
<organism evidence="2 3">
    <name type="scientific">Massilia suwonensis</name>
    <dbReference type="NCBI Taxonomy" id="648895"/>
    <lineage>
        <taxon>Bacteria</taxon>
        <taxon>Pseudomonadati</taxon>
        <taxon>Pseudomonadota</taxon>
        <taxon>Betaproteobacteria</taxon>
        <taxon>Burkholderiales</taxon>
        <taxon>Oxalobacteraceae</taxon>
        <taxon>Telluria group</taxon>
        <taxon>Massilia</taxon>
    </lineage>
</organism>
<dbReference type="InterPro" id="IPR039422">
    <property type="entry name" value="MarR/SlyA-like"/>
</dbReference>
<sequence>MAKRFTHRNLPQQLLHARDALMGHFRPILNHYGLTEQQWRILRALDEHAQLEPREICALCQILSSSMAGILARMEEIGLVQRVRVEADQRRVLVSLAPKGDALIDDMAPLIELQYRYLEQAFGKQALESLSAALEGFIAAQAKPVQRVALPPVASPASDGVQAPSGSRMGIVG</sequence>
<dbReference type="SMART" id="SM00347">
    <property type="entry name" value="HTH_MARR"/>
    <property type="match status" value="1"/>
</dbReference>
<comment type="caution">
    <text evidence="2">The sequence shown here is derived from an EMBL/GenBank/DDBJ whole genome shotgun (WGS) entry which is preliminary data.</text>
</comment>
<gene>
    <name evidence="2" type="primary">hpaR</name>
    <name evidence="2" type="ORF">ACFPQ5_23730</name>
</gene>
<dbReference type="PROSITE" id="PS50995">
    <property type="entry name" value="HTH_MARR_2"/>
    <property type="match status" value="1"/>
</dbReference>
<dbReference type="Proteomes" id="UP001596101">
    <property type="component" value="Unassembled WGS sequence"/>
</dbReference>
<evidence type="ECO:0000313" key="2">
    <source>
        <dbReference type="EMBL" id="MFC5481215.1"/>
    </source>
</evidence>
<keyword evidence="3" id="KW-1185">Reference proteome</keyword>
<dbReference type="PANTHER" id="PTHR33164">
    <property type="entry name" value="TRANSCRIPTIONAL REGULATOR, MARR FAMILY"/>
    <property type="match status" value="1"/>
</dbReference>
<dbReference type="NCBIfam" id="TIGR02337">
    <property type="entry name" value="HpaR"/>
    <property type="match status" value="1"/>
</dbReference>
<dbReference type="EMBL" id="JBHSMR010000015">
    <property type="protein sequence ID" value="MFC5481215.1"/>
    <property type="molecule type" value="Genomic_DNA"/>
</dbReference>
<dbReference type="PANTHER" id="PTHR33164:SF13">
    <property type="entry name" value="4-HYDROXYPHENYLACETATE CATABOLISM PROTEIN"/>
    <property type="match status" value="1"/>
</dbReference>
<dbReference type="InterPro" id="IPR012712">
    <property type="entry name" value="HpaR/FarR"/>
</dbReference>
<name>A0ABW0MSQ4_9BURK</name>
<dbReference type="InterPro" id="IPR036388">
    <property type="entry name" value="WH-like_DNA-bd_sf"/>
</dbReference>